<accession>A0A2W4UDQ0</accession>
<dbReference type="EMBL" id="QBMC01000051">
    <property type="protein sequence ID" value="PZO18692.1"/>
    <property type="molecule type" value="Genomic_DNA"/>
</dbReference>
<evidence type="ECO:0000313" key="3">
    <source>
        <dbReference type="Proteomes" id="UP000249354"/>
    </source>
</evidence>
<dbReference type="SUPFAM" id="SSF53448">
    <property type="entry name" value="Nucleotide-diphospho-sugar transferases"/>
    <property type="match status" value="1"/>
</dbReference>
<sequence>MVAPLISAIICTHNREQYLGAAIDSLLTQSMGAYGVDSYEIIVVDNASTDSTAEIVRSRIASASIQAHDTQATNGSALQYVYESTLGLSAARNTGATVAKGEIVAYLDDDAEASEHWLASLLSVFGQNDQMAIAGGKVTLIWPPDAHPPSWLSDDLASGLGAYDLGDQLVYIHQPSLTPRGLNYALRKSFLQDVGGFDLKLGRIGKNLLSNEEQQMTRLALDRGWQVAYVPAALAAHNVAPARMKPGWFLSRSWWQGISESYREQVSGNVGFWQIRNGSERLVRGLYKTLKYSHRPAQRFENLAYAYGQIAYLGSVTRHLIRRRIVPTDSASPLSSSP</sequence>
<feature type="domain" description="Glycosyltransferase 2-like" evidence="1">
    <location>
        <begin position="7"/>
        <end position="134"/>
    </location>
</feature>
<proteinExistence type="predicted"/>
<organism evidence="2 3">
    <name type="scientific">Leptolyngbya foveolarum</name>
    <dbReference type="NCBI Taxonomy" id="47253"/>
    <lineage>
        <taxon>Bacteria</taxon>
        <taxon>Bacillati</taxon>
        <taxon>Cyanobacteriota</taxon>
        <taxon>Cyanophyceae</taxon>
        <taxon>Leptolyngbyales</taxon>
        <taxon>Leptolyngbyaceae</taxon>
        <taxon>Leptolyngbya group</taxon>
        <taxon>Leptolyngbya</taxon>
    </lineage>
</organism>
<reference evidence="3" key="1">
    <citation type="submission" date="2018-04" db="EMBL/GenBank/DDBJ databases">
        <authorList>
            <person name="Cornet L."/>
        </authorList>
    </citation>
    <scope>NUCLEOTIDE SEQUENCE [LARGE SCALE GENOMIC DNA]</scope>
</reference>
<evidence type="ECO:0000313" key="2">
    <source>
        <dbReference type="EMBL" id="PZO18692.1"/>
    </source>
</evidence>
<protein>
    <submittedName>
        <fullName evidence="2">Glycosyltransferase</fullName>
    </submittedName>
</protein>
<gene>
    <name evidence="2" type="ORF">DCF25_09295</name>
</gene>
<evidence type="ECO:0000259" key="1">
    <source>
        <dbReference type="Pfam" id="PF00535"/>
    </source>
</evidence>
<dbReference type="InterPro" id="IPR001173">
    <property type="entry name" value="Glyco_trans_2-like"/>
</dbReference>
<dbReference type="GO" id="GO:0016740">
    <property type="term" value="F:transferase activity"/>
    <property type="evidence" value="ECO:0007669"/>
    <property type="project" value="UniProtKB-KW"/>
</dbReference>
<dbReference type="Pfam" id="PF00535">
    <property type="entry name" value="Glycos_transf_2"/>
    <property type="match status" value="1"/>
</dbReference>
<dbReference type="Gene3D" id="3.90.550.10">
    <property type="entry name" value="Spore Coat Polysaccharide Biosynthesis Protein SpsA, Chain A"/>
    <property type="match status" value="1"/>
</dbReference>
<dbReference type="AlphaFoldDB" id="A0A2W4UDQ0"/>
<dbReference type="InterPro" id="IPR029044">
    <property type="entry name" value="Nucleotide-diphossugar_trans"/>
</dbReference>
<comment type="caution">
    <text evidence="2">The sequence shown here is derived from an EMBL/GenBank/DDBJ whole genome shotgun (WGS) entry which is preliminary data.</text>
</comment>
<dbReference type="PANTHER" id="PTHR43685:SF2">
    <property type="entry name" value="GLYCOSYLTRANSFERASE 2-LIKE DOMAIN-CONTAINING PROTEIN"/>
    <property type="match status" value="1"/>
</dbReference>
<dbReference type="CDD" id="cd00761">
    <property type="entry name" value="Glyco_tranf_GTA_type"/>
    <property type="match status" value="1"/>
</dbReference>
<dbReference type="Proteomes" id="UP000249354">
    <property type="component" value="Unassembled WGS sequence"/>
</dbReference>
<reference evidence="2 3" key="2">
    <citation type="submission" date="2018-06" db="EMBL/GenBank/DDBJ databases">
        <title>Metagenomic assembly of (sub)arctic Cyanobacteria and their associated microbiome from non-axenic cultures.</title>
        <authorList>
            <person name="Baurain D."/>
        </authorList>
    </citation>
    <scope>NUCLEOTIDE SEQUENCE [LARGE SCALE GENOMIC DNA]</scope>
    <source>
        <strain evidence="2">ULC129bin1</strain>
    </source>
</reference>
<keyword evidence="2" id="KW-0808">Transferase</keyword>
<name>A0A2W4UDQ0_9CYAN</name>
<dbReference type="PANTHER" id="PTHR43685">
    <property type="entry name" value="GLYCOSYLTRANSFERASE"/>
    <property type="match status" value="1"/>
</dbReference>
<dbReference type="InterPro" id="IPR050834">
    <property type="entry name" value="Glycosyltransf_2"/>
</dbReference>